<dbReference type="InterPro" id="IPR003439">
    <property type="entry name" value="ABC_transporter-like_ATP-bd"/>
</dbReference>
<evidence type="ECO:0000259" key="4">
    <source>
        <dbReference type="Pfam" id="PF00005"/>
    </source>
</evidence>
<dbReference type="KEGG" id="halx:M0R89_18955"/>
<gene>
    <name evidence="5" type="ORF">M0R89_18955</name>
</gene>
<dbReference type="RefSeq" id="WP_248652647.1">
    <property type="nucleotide sequence ID" value="NZ_CP096660.1"/>
</dbReference>
<evidence type="ECO:0000313" key="5">
    <source>
        <dbReference type="EMBL" id="UPV76614.1"/>
    </source>
</evidence>
<keyword evidence="5" id="KW-0547">Nucleotide-binding</keyword>
<dbReference type="EMBL" id="CP096660">
    <property type="protein sequence ID" value="UPV76614.1"/>
    <property type="molecule type" value="Genomic_DNA"/>
</dbReference>
<evidence type="ECO:0000256" key="1">
    <source>
        <dbReference type="ARBA" id="ARBA00005417"/>
    </source>
</evidence>
<dbReference type="AlphaFoldDB" id="A0A8U0I1L7"/>
<keyword evidence="5" id="KW-0067">ATP-binding</keyword>
<dbReference type="SUPFAM" id="SSF52540">
    <property type="entry name" value="P-loop containing nucleoside triphosphate hydrolases"/>
    <property type="match status" value="1"/>
</dbReference>
<dbReference type="Gene3D" id="3.40.50.300">
    <property type="entry name" value="P-loop containing nucleotide triphosphate hydrolases"/>
    <property type="match status" value="1"/>
</dbReference>
<dbReference type="GO" id="GO:0015807">
    <property type="term" value="P:L-amino acid transport"/>
    <property type="evidence" value="ECO:0007669"/>
    <property type="project" value="TreeGrafter"/>
</dbReference>
<reference evidence="5 6" key="1">
    <citation type="submission" date="2022-04" db="EMBL/GenBank/DDBJ databases">
        <title>Diverse halophilic archaea isolated from saline environments.</title>
        <authorList>
            <person name="Cui H.-L."/>
        </authorList>
    </citation>
    <scope>NUCLEOTIDE SEQUENCE [LARGE SCALE GENOMIC DNA]</scope>
    <source>
        <strain evidence="5 6">XZYJT49</strain>
        <plasmid evidence="5 6">unnamed1</plasmid>
    </source>
</reference>
<comment type="similarity">
    <text evidence="1">Belongs to the ABC transporter superfamily.</text>
</comment>
<dbReference type="InterPro" id="IPR027417">
    <property type="entry name" value="P-loop_NTPase"/>
</dbReference>
<proteinExistence type="inferred from homology"/>
<dbReference type="PANTHER" id="PTHR43820">
    <property type="entry name" value="HIGH-AFFINITY BRANCHED-CHAIN AMINO ACID TRANSPORT ATP-BINDING PROTEIN LIVF"/>
    <property type="match status" value="1"/>
</dbReference>
<geneLocation type="plasmid" evidence="5 6">
    <name>unnamed1</name>
</geneLocation>
<dbReference type="GO" id="GO:0005524">
    <property type="term" value="F:ATP binding"/>
    <property type="evidence" value="ECO:0007669"/>
    <property type="project" value="UniProtKB-KW"/>
</dbReference>
<dbReference type="GO" id="GO:0016887">
    <property type="term" value="F:ATP hydrolysis activity"/>
    <property type="evidence" value="ECO:0007669"/>
    <property type="project" value="InterPro"/>
</dbReference>
<sequence>MAETHSEATAVLLELSDVTAGYGNTTVVHDVDLAVPEGEIACLVGSNGSGKSTVMKSICGFADVFEGRISFDGEDVTHRSPQESLRSGVSYVLQSSSVFPDMTVHENLLMGGYVFADDNRAARWTEELYGEFARFDERRDQKAGMLSGGERDRTLGRRGGRSVVPRRVTRLATTVLVRARTARNSGAAES</sequence>
<feature type="domain" description="ABC transporter" evidence="4">
    <location>
        <begin position="29"/>
        <end position="153"/>
    </location>
</feature>
<name>A0A8U0I1L7_9EURY</name>
<keyword evidence="6" id="KW-1185">Reference proteome</keyword>
<evidence type="ECO:0000256" key="3">
    <source>
        <dbReference type="ARBA" id="ARBA00022970"/>
    </source>
</evidence>
<dbReference type="PANTHER" id="PTHR43820:SF4">
    <property type="entry name" value="HIGH-AFFINITY BRANCHED-CHAIN AMINO ACID TRANSPORT ATP-BINDING PROTEIN LIVF"/>
    <property type="match status" value="1"/>
</dbReference>
<dbReference type="Pfam" id="PF00005">
    <property type="entry name" value="ABC_tran"/>
    <property type="match status" value="1"/>
</dbReference>
<dbReference type="Proteomes" id="UP000830729">
    <property type="component" value="Plasmid unnamed1"/>
</dbReference>
<keyword evidence="3" id="KW-0029">Amino-acid transport</keyword>
<dbReference type="InterPro" id="IPR052156">
    <property type="entry name" value="BCAA_Transport_ATP-bd_LivF"/>
</dbReference>
<protein>
    <submittedName>
        <fullName evidence="5">ATP-binding cassette domain-containing protein</fullName>
    </submittedName>
</protein>
<evidence type="ECO:0000256" key="2">
    <source>
        <dbReference type="ARBA" id="ARBA00022448"/>
    </source>
</evidence>
<keyword evidence="2" id="KW-0813">Transport</keyword>
<evidence type="ECO:0000313" key="6">
    <source>
        <dbReference type="Proteomes" id="UP000830729"/>
    </source>
</evidence>
<dbReference type="GeneID" id="72187324"/>
<accession>A0A8U0I1L7</accession>
<dbReference type="GO" id="GO:0015658">
    <property type="term" value="F:branched-chain amino acid transmembrane transporter activity"/>
    <property type="evidence" value="ECO:0007669"/>
    <property type="project" value="TreeGrafter"/>
</dbReference>
<organism evidence="5 6">
    <name type="scientific">Halorussus limi</name>
    <dbReference type="NCBI Taxonomy" id="2938695"/>
    <lineage>
        <taxon>Archaea</taxon>
        <taxon>Methanobacteriati</taxon>
        <taxon>Methanobacteriota</taxon>
        <taxon>Stenosarchaea group</taxon>
        <taxon>Halobacteria</taxon>
        <taxon>Halobacteriales</taxon>
        <taxon>Haladaptataceae</taxon>
        <taxon>Halorussus</taxon>
    </lineage>
</organism>
<keyword evidence="5" id="KW-0614">Plasmid</keyword>